<dbReference type="PROSITE" id="PS00463">
    <property type="entry name" value="ZN2_CY6_FUNGAL_1"/>
    <property type="match status" value="1"/>
</dbReference>
<evidence type="ECO:0000256" key="2">
    <source>
        <dbReference type="SAM" id="MobiDB-lite"/>
    </source>
</evidence>
<name>A0A6A6ZSJ6_9PLEO</name>
<dbReference type="SUPFAM" id="SSF57701">
    <property type="entry name" value="Zn2/Cys6 DNA-binding domain"/>
    <property type="match status" value="1"/>
</dbReference>
<dbReference type="GO" id="GO:0008270">
    <property type="term" value="F:zinc ion binding"/>
    <property type="evidence" value="ECO:0007669"/>
    <property type="project" value="InterPro"/>
</dbReference>
<dbReference type="CDD" id="cd00067">
    <property type="entry name" value="GAL4"/>
    <property type="match status" value="1"/>
</dbReference>
<dbReference type="Gene3D" id="4.10.240.10">
    <property type="entry name" value="Zn(2)-C6 fungal-type DNA-binding domain"/>
    <property type="match status" value="1"/>
</dbReference>
<accession>A0A6A6ZSJ6</accession>
<feature type="compositionally biased region" description="Polar residues" evidence="2">
    <location>
        <begin position="378"/>
        <end position="394"/>
    </location>
</feature>
<dbReference type="OrthoDB" id="2943660at2759"/>
<keyword evidence="1" id="KW-0539">Nucleus</keyword>
<evidence type="ECO:0000313" key="4">
    <source>
        <dbReference type="EMBL" id="KAF2823434.1"/>
    </source>
</evidence>
<organism evidence="4 5">
    <name type="scientific">Ophiobolus disseminans</name>
    <dbReference type="NCBI Taxonomy" id="1469910"/>
    <lineage>
        <taxon>Eukaryota</taxon>
        <taxon>Fungi</taxon>
        <taxon>Dikarya</taxon>
        <taxon>Ascomycota</taxon>
        <taxon>Pezizomycotina</taxon>
        <taxon>Dothideomycetes</taxon>
        <taxon>Pleosporomycetidae</taxon>
        <taxon>Pleosporales</taxon>
        <taxon>Pleosporineae</taxon>
        <taxon>Phaeosphaeriaceae</taxon>
        <taxon>Ophiobolus</taxon>
    </lineage>
</organism>
<keyword evidence="5" id="KW-1185">Reference proteome</keyword>
<sequence>MASSTPRKPRGSRKGEIPHNFILKWQSSGPKPLVRRPMTACQACRTGKVKCDNQPQCDRCTSRNIICRYTNIGALDTPPQTEPSSTTDIASPIAATQTTPEEIAIDLDMTNASNCLSMDAAAYDEAFDDMAGWTPNADQQALNDFAWPPMNTDLNVEYFSNAADTIHHIPTCSPKDQNLTAAAPLLPTTLGSVITMAPTNGLSQPSQLLSLPKCQCRESLVTLNRRVTAAMQEKQLDNVFKGMQRVVEGFQDIVHCSACDITCVDLVCIMAVFQQTSRGFEYLVKADMVSVINMTFGGCEVAIHDPKLRAMLVTSLIHQATDVLDAIKAKGQHMLGKLCTPSAMAHANIRHLETVIGEFRNVLCSMADVADRAASPPKQASSTSEAQMTGTQVY</sequence>
<reference evidence="4" key="1">
    <citation type="journal article" date="2020" name="Stud. Mycol.">
        <title>101 Dothideomycetes genomes: a test case for predicting lifestyles and emergence of pathogens.</title>
        <authorList>
            <person name="Haridas S."/>
            <person name="Albert R."/>
            <person name="Binder M."/>
            <person name="Bloem J."/>
            <person name="Labutti K."/>
            <person name="Salamov A."/>
            <person name="Andreopoulos B."/>
            <person name="Baker S."/>
            <person name="Barry K."/>
            <person name="Bills G."/>
            <person name="Bluhm B."/>
            <person name="Cannon C."/>
            <person name="Castanera R."/>
            <person name="Culley D."/>
            <person name="Daum C."/>
            <person name="Ezra D."/>
            <person name="Gonzalez J."/>
            <person name="Henrissat B."/>
            <person name="Kuo A."/>
            <person name="Liang C."/>
            <person name="Lipzen A."/>
            <person name="Lutzoni F."/>
            <person name="Magnuson J."/>
            <person name="Mondo S."/>
            <person name="Nolan M."/>
            <person name="Ohm R."/>
            <person name="Pangilinan J."/>
            <person name="Park H.-J."/>
            <person name="Ramirez L."/>
            <person name="Alfaro M."/>
            <person name="Sun H."/>
            <person name="Tritt A."/>
            <person name="Yoshinaga Y."/>
            <person name="Zwiers L.-H."/>
            <person name="Turgeon B."/>
            <person name="Goodwin S."/>
            <person name="Spatafora J."/>
            <person name="Crous P."/>
            <person name="Grigoriev I."/>
        </authorList>
    </citation>
    <scope>NUCLEOTIDE SEQUENCE</scope>
    <source>
        <strain evidence="4">CBS 113818</strain>
    </source>
</reference>
<dbReference type="SMART" id="SM00066">
    <property type="entry name" value="GAL4"/>
    <property type="match status" value="1"/>
</dbReference>
<dbReference type="AlphaFoldDB" id="A0A6A6ZSJ6"/>
<dbReference type="PROSITE" id="PS50048">
    <property type="entry name" value="ZN2_CY6_FUNGAL_2"/>
    <property type="match status" value="1"/>
</dbReference>
<dbReference type="InterPro" id="IPR001138">
    <property type="entry name" value="Zn2Cys6_DnaBD"/>
</dbReference>
<protein>
    <recommendedName>
        <fullName evidence="3">Zn(2)-C6 fungal-type domain-containing protein</fullName>
    </recommendedName>
</protein>
<proteinExistence type="predicted"/>
<evidence type="ECO:0000313" key="5">
    <source>
        <dbReference type="Proteomes" id="UP000799424"/>
    </source>
</evidence>
<dbReference type="InterPro" id="IPR036864">
    <property type="entry name" value="Zn2-C6_fun-type_DNA-bd_sf"/>
</dbReference>
<dbReference type="GO" id="GO:0000981">
    <property type="term" value="F:DNA-binding transcription factor activity, RNA polymerase II-specific"/>
    <property type="evidence" value="ECO:0007669"/>
    <property type="project" value="InterPro"/>
</dbReference>
<gene>
    <name evidence="4" type="ORF">CC86DRAFT_67563</name>
</gene>
<dbReference type="EMBL" id="MU006232">
    <property type="protein sequence ID" value="KAF2823434.1"/>
    <property type="molecule type" value="Genomic_DNA"/>
</dbReference>
<dbReference type="Pfam" id="PF00172">
    <property type="entry name" value="Zn_clus"/>
    <property type="match status" value="1"/>
</dbReference>
<feature type="domain" description="Zn(2)-C6 fungal-type" evidence="3">
    <location>
        <begin position="40"/>
        <end position="69"/>
    </location>
</feature>
<dbReference type="Proteomes" id="UP000799424">
    <property type="component" value="Unassembled WGS sequence"/>
</dbReference>
<feature type="region of interest" description="Disordered" evidence="2">
    <location>
        <begin position="374"/>
        <end position="394"/>
    </location>
</feature>
<evidence type="ECO:0000256" key="1">
    <source>
        <dbReference type="ARBA" id="ARBA00023242"/>
    </source>
</evidence>
<evidence type="ECO:0000259" key="3">
    <source>
        <dbReference type="PROSITE" id="PS50048"/>
    </source>
</evidence>